<reference evidence="3" key="1">
    <citation type="submission" date="2025-08" db="UniProtKB">
        <authorList>
            <consortium name="RefSeq"/>
        </authorList>
    </citation>
    <scope>IDENTIFICATION</scope>
    <source>
        <tissue evidence="3">Young leaves</tissue>
    </source>
</reference>
<dbReference type="OrthoDB" id="1917265at2759"/>
<organism evidence="2 3">
    <name type="scientific">Phoenix dactylifera</name>
    <name type="common">Date palm</name>
    <dbReference type="NCBI Taxonomy" id="42345"/>
    <lineage>
        <taxon>Eukaryota</taxon>
        <taxon>Viridiplantae</taxon>
        <taxon>Streptophyta</taxon>
        <taxon>Embryophyta</taxon>
        <taxon>Tracheophyta</taxon>
        <taxon>Spermatophyta</taxon>
        <taxon>Magnoliopsida</taxon>
        <taxon>Liliopsida</taxon>
        <taxon>Arecaceae</taxon>
        <taxon>Coryphoideae</taxon>
        <taxon>Phoeniceae</taxon>
        <taxon>Phoenix</taxon>
    </lineage>
</organism>
<feature type="region of interest" description="Disordered" evidence="1">
    <location>
        <begin position="1"/>
        <end position="72"/>
    </location>
</feature>
<feature type="region of interest" description="Disordered" evidence="1">
    <location>
        <begin position="86"/>
        <end position="112"/>
    </location>
</feature>
<evidence type="ECO:0000256" key="1">
    <source>
        <dbReference type="SAM" id="MobiDB-lite"/>
    </source>
</evidence>
<evidence type="ECO:0000313" key="2">
    <source>
        <dbReference type="Proteomes" id="UP000228380"/>
    </source>
</evidence>
<evidence type="ECO:0000313" key="3">
    <source>
        <dbReference type="RefSeq" id="XP_008797423.2"/>
    </source>
</evidence>
<dbReference type="PANTHER" id="PTHR35318">
    <property type="entry name" value="BNAA10G08410D PROTEIN"/>
    <property type="match status" value="1"/>
</dbReference>
<name>A0A8B7CEG6_PHODC</name>
<dbReference type="AlphaFoldDB" id="A0A8B7CEG6"/>
<sequence length="137" mass="14542">MRLLEFVPCGRPAALPEDSPPSPRLTEEAPPPSPRLTEEAAAPPLSPTTCAYAEKPRRRPSHGSASPWRPSLVAISEDGTTVATAGVAAKGAGRGGGTRMSRAKSTGRVFARKERDDFRHYGVPTVMPSFSPAAFLF</sequence>
<accession>A0A8B7CEG6</accession>
<dbReference type="GeneID" id="103712629"/>
<dbReference type="KEGG" id="pda:103712629"/>
<keyword evidence="3" id="KW-0648">Protein biosynthesis</keyword>
<proteinExistence type="predicted"/>
<dbReference type="GO" id="GO:0003743">
    <property type="term" value="F:translation initiation factor activity"/>
    <property type="evidence" value="ECO:0007669"/>
    <property type="project" value="UniProtKB-KW"/>
</dbReference>
<dbReference type="RefSeq" id="XP_008797423.2">
    <property type="nucleotide sequence ID" value="XM_008799201.4"/>
</dbReference>
<dbReference type="PANTHER" id="PTHR35318:SF2">
    <property type="entry name" value="OS08G0138900 PROTEIN"/>
    <property type="match status" value="1"/>
</dbReference>
<keyword evidence="3" id="KW-0396">Initiation factor</keyword>
<dbReference type="Proteomes" id="UP000228380">
    <property type="component" value="Unplaced"/>
</dbReference>
<protein>
    <submittedName>
        <fullName evidence="3">Translation initiation factor IF-2</fullName>
    </submittedName>
</protein>
<keyword evidence="2" id="KW-1185">Reference proteome</keyword>
<gene>
    <name evidence="3" type="primary">LOC103712629</name>
</gene>
<feature type="compositionally biased region" description="Pro residues" evidence="1">
    <location>
        <begin position="18"/>
        <end position="34"/>
    </location>
</feature>